<evidence type="ECO:0000313" key="3">
    <source>
        <dbReference type="Proteomes" id="UP001626550"/>
    </source>
</evidence>
<dbReference type="EMBL" id="JBJKFK010006284">
    <property type="protein sequence ID" value="KAL3307880.1"/>
    <property type="molecule type" value="Genomic_DNA"/>
</dbReference>
<gene>
    <name evidence="2" type="ORF">Ciccas_013596</name>
</gene>
<keyword evidence="3" id="KW-1185">Reference proteome</keyword>
<feature type="region of interest" description="Disordered" evidence="1">
    <location>
        <begin position="1"/>
        <end position="65"/>
    </location>
</feature>
<name>A0ABD2PK74_9PLAT</name>
<evidence type="ECO:0000313" key="2">
    <source>
        <dbReference type="EMBL" id="KAL3307880.1"/>
    </source>
</evidence>
<reference evidence="2 3" key="1">
    <citation type="submission" date="2024-11" db="EMBL/GenBank/DDBJ databases">
        <title>Adaptive evolution of stress response genes in parasites aligns with host niche diversity.</title>
        <authorList>
            <person name="Hahn C."/>
            <person name="Resl P."/>
        </authorList>
    </citation>
    <scope>NUCLEOTIDE SEQUENCE [LARGE SCALE GENOMIC DNA]</scope>
    <source>
        <strain evidence="2">EGGRZ-B1_66</strain>
        <tissue evidence="2">Body</tissue>
    </source>
</reference>
<organism evidence="2 3">
    <name type="scientific">Cichlidogyrus casuarinus</name>
    <dbReference type="NCBI Taxonomy" id="1844966"/>
    <lineage>
        <taxon>Eukaryota</taxon>
        <taxon>Metazoa</taxon>
        <taxon>Spiralia</taxon>
        <taxon>Lophotrochozoa</taxon>
        <taxon>Platyhelminthes</taxon>
        <taxon>Monogenea</taxon>
        <taxon>Monopisthocotylea</taxon>
        <taxon>Dactylogyridea</taxon>
        <taxon>Ancyrocephalidae</taxon>
        <taxon>Cichlidogyrus</taxon>
    </lineage>
</organism>
<sequence>MEQSPAKKQCLLPEHKTSRGKPSFLGIKDILGASDDMSNSTSSNEEIEDKSKSPEKSPQANKLASFWSQAFDPNMHLASFFRSQMTNSAAKLELPWPTFLPSNSEYLKRNETGELHNGIWMA</sequence>
<dbReference type="AlphaFoldDB" id="A0ABD2PK74"/>
<dbReference type="Proteomes" id="UP001626550">
    <property type="component" value="Unassembled WGS sequence"/>
</dbReference>
<comment type="caution">
    <text evidence="2">The sequence shown here is derived from an EMBL/GenBank/DDBJ whole genome shotgun (WGS) entry which is preliminary data.</text>
</comment>
<feature type="compositionally biased region" description="Polar residues" evidence="1">
    <location>
        <begin position="56"/>
        <end position="65"/>
    </location>
</feature>
<protein>
    <submittedName>
        <fullName evidence="2">Uncharacterized protein</fullName>
    </submittedName>
</protein>
<accession>A0ABD2PK74</accession>
<proteinExistence type="predicted"/>
<evidence type="ECO:0000256" key="1">
    <source>
        <dbReference type="SAM" id="MobiDB-lite"/>
    </source>
</evidence>